<dbReference type="RefSeq" id="WP_150637973.1">
    <property type="nucleotide sequence ID" value="NZ_CABVHP010000005.1"/>
</dbReference>
<dbReference type="AlphaFoldDB" id="A0A5E7BMD2"/>
<proteinExistence type="predicted"/>
<evidence type="ECO:0000313" key="2">
    <source>
        <dbReference type="Proteomes" id="UP000326557"/>
    </source>
</evidence>
<dbReference type="OrthoDB" id="6996526at2"/>
<organism evidence="1 2">
    <name type="scientific">Pseudomonas fluorescens</name>
    <dbReference type="NCBI Taxonomy" id="294"/>
    <lineage>
        <taxon>Bacteria</taxon>
        <taxon>Pseudomonadati</taxon>
        <taxon>Pseudomonadota</taxon>
        <taxon>Gammaproteobacteria</taxon>
        <taxon>Pseudomonadales</taxon>
        <taxon>Pseudomonadaceae</taxon>
        <taxon>Pseudomonas</taxon>
    </lineage>
</organism>
<name>A0A5E7BMD2_PSEFL</name>
<dbReference type="Proteomes" id="UP000326557">
    <property type="component" value="Unassembled WGS sequence"/>
</dbReference>
<gene>
    <name evidence="1" type="ORF">PS704_02020</name>
</gene>
<sequence length="287" mass="32480">MDVNSISLGVSGDINKLKQFICLRTSTTSVYRGAPIKHFSLGVRPWDRLENSIIDFCATADFTISVHPVDINFSGVIDIAELANLKKIIDTLPVSYIEEDIGIWRNGNLFLGAHQTNPPLNNETLQTTIINANMVKNFLELPIFLENPPVYSEYGSIPFWDFYLELCNQSGCSMAFDIGHYLGYSKSKDLAFAIPDAKHEIWSFIKTLHISGIKSWMWNGIPVWLDQHSDPFNNELMEAFRATVTQAYNTENILLEMEGSSIEVEHRNIDLVKKSLAEISEDDNKKN</sequence>
<dbReference type="Pfam" id="PF05114">
    <property type="entry name" value="MbnB_TglH_ChrH"/>
    <property type="match status" value="1"/>
</dbReference>
<evidence type="ECO:0008006" key="3">
    <source>
        <dbReference type="Google" id="ProtNLM"/>
    </source>
</evidence>
<accession>A0A5E7BMD2</accession>
<protein>
    <recommendedName>
        <fullName evidence="3">Xylose isomerase-like TIM barrel domain-containing protein</fullName>
    </recommendedName>
</protein>
<reference evidence="1 2" key="1">
    <citation type="submission" date="2019-09" db="EMBL/GenBank/DDBJ databases">
        <authorList>
            <person name="Chandra G."/>
            <person name="Truman W A."/>
        </authorList>
    </citation>
    <scope>NUCLEOTIDE SEQUENCE [LARGE SCALE GENOMIC DNA]</scope>
    <source>
        <strain evidence="1">PS704</strain>
    </source>
</reference>
<dbReference type="Gene3D" id="3.20.20.150">
    <property type="entry name" value="Divalent-metal-dependent TIM barrel enzymes"/>
    <property type="match status" value="1"/>
</dbReference>
<evidence type="ECO:0000313" key="1">
    <source>
        <dbReference type="EMBL" id="VVN92879.1"/>
    </source>
</evidence>
<dbReference type="EMBL" id="CABVHP010000005">
    <property type="protein sequence ID" value="VVN92879.1"/>
    <property type="molecule type" value="Genomic_DNA"/>
</dbReference>
<dbReference type="InterPro" id="IPR007801">
    <property type="entry name" value="MbnB/TglH/ChrH"/>
</dbReference>